<evidence type="ECO:0000256" key="1">
    <source>
        <dbReference type="SAM" id="Phobius"/>
    </source>
</evidence>
<feature type="transmembrane region" description="Helical" evidence="1">
    <location>
        <begin position="42"/>
        <end position="64"/>
    </location>
</feature>
<comment type="caution">
    <text evidence="2">The sequence shown here is derived from an EMBL/GenBank/DDBJ whole genome shotgun (WGS) entry which is preliminary data.</text>
</comment>
<dbReference type="EMBL" id="QJKD01000004">
    <property type="protein sequence ID" value="PXX54294.1"/>
    <property type="molecule type" value="Genomic_DNA"/>
</dbReference>
<evidence type="ECO:0000313" key="3">
    <source>
        <dbReference type="Proteomes" id="UP000248057"/>
    </source>
</evidence>
<name>A0A2V3YL00_9FIRM</name>
<dbReference type="Proteomes" id="UP000248057">
    <property type="component" value="Unassembled WGS sequence"/>
</dbReference>
<sequence>MEQWLNAPFTLRLKVFLFLFTGAGTLLIAAIAFFISRDRLLLVLSGIIFGGCLLRSTGFLIVILRGDYETITGVCSAVSPQPLHRYQKIELTDSQGKTVILLLGKQVKIKPDRAYSFYFRKSSRPSLGSEYLDASLSTDLFLGYDSGLPDSRLETKEQETAE</sequence>
<keyword evidence="3" id="KW-1185">Reference proteome</keyword>
<evidence type="ECO:0000313" key="2">
    <source>
        <dbReference type="EMBL" id="PXX54294.1"/>
    </source>
</evidence>
<dbReference type="RefSeq" id="WP_110322636.1">
    <property type="nucleotide sequence ID" value="NZ_QJKD01000004.1"/>
</dbReference>
<protein>
    <submittedName>
        <fullName evidence="2">Uncharacterized protein</fullName>
    </submittedName>
</protein>
<reference evidence="2 3" key="1">
    <citation type="submission" date="2018-05" db="EMBL/GenBank/DDBJ databases">
        <title>Genomic Encyclopedia of Type Strains, Phase IV (KMG-IV): sequencing the most valuable type-strain genomes for metagenomic binning, comparative biology and taxonomic classification.</title>
        <authorList>
            <person name="Goeker M."/>
        </authorList>
    </citation>
    <scope>NUCLEOTIDE SEQUENCE [LARGE SCALE GENOMIC DNA]</scope>
    <source>
        <strain evidence="2 3">DSM 24995</strain>
    </source>
</reference>
<dbReference type="AlphaFoldDB" id="A0A2V3YL00"/>
<proteinExistence type="predicted"/>
<feature type="transmembrane region" description="Helical" evidence="1">
    <location>
        <begin position="15"/>
        <end position="35"/>
    </location>
</feature>
<organism evidence="2 3">
    <name type="scientific">Hungatella effluvii</name>
    <dbReference type="NCBI Taxonomy" id="1096246"/>
    <lineage>
        <taxon>Bacteria</taxon>
        <taxon>Bacillati</taxon>
        <taxon>Bacillota</taxon>
        <taxon>Clostridia</taxon>
        <taxon>Lachnospirales</taxon>
        <taxon>Lachnospiraceae</taxon>
        <taxon>Hungatella</taxon>
    </lineage>
</organism>
<accession>A0A2V3YL00</accession>
<dbReference type="GeneID" id="86061145"/>
<gene>
    <name evidence="2" type="ORF">DFR60_104119</name>
</gene>
<keyword evidence="1" id="KW-0472">Membrane</keyword>
<keyword evidence="1" id="KW-0812">Transmembrane</keyword>
<keyword evidence="1" id="KW-1133">Transmembrane helix</keyword>